<dbReference type="PANTHER" id="PTHR21427:SF19">
    <property type="entry name" value="UBIQUINONE BIOSYNTHESIS PROTEIN COQ9, MITOCHONDRIAL"/>
    <property type="match status" value="1"/>
</dbReference>
<dbReference type="FunFam" id="1.10.357.10:FF:000004">
    <property type="entry name" value="Ubiquinone biosynthesis protein COQ9, mitochondrial"/>
    <property type="match status" value="1"/>
</dbReference>
<dbReference type="InterPro" id="IPR012762">
    <property type="entry name" value="Ubiq_biosynth_COQ9"/>
</dbReference>
<name>F4PHH4_CACFS</name>
<protein>
    <recommendedName>
        <fullName evidence="8">Ubiquinone biosynthesis protein</fullName>
    </recommendedName>
</protein>
<comment type="pathway">
    <text evidence="2 8">Cofactor biosynthesis; ubiquinone biosynthesis.</text>
</comment>
<dbReference type="STRING" id="1054147.F4PHH4"/>
<comment type="function">
    <text evidence="8">Membrane-associated protein that warps the membrane surface to access and bind aromatic isoprenes with high specificity, including ubiquinone (CoQ) isoprene intermediates and presents them directly to Coq7, therefore facilitating the Coq7-mediated hydroxylase step. Participates in the biosynthesis of coenzyme Q, also named ubiquinone, an essential lipid-soluble electron transporter for aerobic cellular respiration.</text>
</comment>
<keyword evidence="11" id="KW-0830">Ubiquinone</keyword>
<dbReference type="InterPro" id="IPR013718">
    <property type="entry name" value="COQ9_C"/>
</dbReference>
<evidence type="ECO:0000256" key="3">
    <source>
        <dbReference type="ARBA" id="ARBA00010766"/>
    </source>
</evidence>
<evidence type="ECO:0000256" key="2">
    <source>
        <dbReference type="ARBA" id="ARBA00004749"/>
    </source>
</evidence>
<keyword evidence="6 8" id="KW-0446">Lipid-binding</keyword>
<dbReference type="KEGG" id="dfa:DFA_03406"/>
<gene>
    <name evidence="11" type="primary">coq9</name>
    <name evidence="11" type="ORF">DFA_03406</name>
</gene>
<keyword evidence="7 8" id="KW-0496">Mitochondrion</keyword>
<comment type="subcellular location">
    <subcellularLocation>
        <location evidence="1 8">Mitochondrion</location>
    </subcellularLocation>
</comment>
<evidence type="ECO:0000256" key="7">
    <source>
        <dbReference type="ARBA" id="ARBA00023128"/>
    </source>
</evidence>
<dbReference type="UniPathway" id="UPA00232"/>
<keyword evidence="5" id="KW-0809">Transit peptide</keyword>
<evidence type="ECO:0000256" key="8">
    <source>
        <dbReference type="RuleBase" id="RU366063"/>
    </source>
</evidence>
<dbReference type="EMBL" id="GL883006">
    <property type="protein sequence ID" value="EGG25158.1"/>
    <property type="molecule type" value="Genomic_DNA"/>
</dbReference>
<evidence type="ECO:0000313" key="12">
    <source>
        <dbReference type="Proteomes" id="UP000007797"/>
    </source>
</evidence>
<evidence type="ECO:0000256" key="5">
    <source>
        <dbReference type="ARBA" id="ARBA00022946"/>
    </source>
</evidence>
<dbReference type="GO" id="GO:0008289">
    <property type="term" value="F:lipid binding"/>
    <property type="evidence" value="ECO:0007669"/>
    <property type="project" value="UniProtKB-UniRule"/>
</dbReference>
<sequence length="307" mass="35535">MINIRRLLNNRNTTKLCSIQSTFKSSNYSRSFTTIYKYQSSSSLSSYETSLSSSLINNNNNNKNRYYSTEINNNNDNKDNQKQQQQEEQEESEEVHGIDNVKEIILEKALKNVSLYGWSDTSISMACTELGYSNITHGLFENGGYDLAYYFVTRCNNQLKEKLSSDILMGLTPRERIKMVIKIRLSMLIPYIHRWSEAMQLLAHPKNLINSAPSMANLVDEVWHLVDDRSSDFEWYSKRALLAALYTSSELFMITDTSPEYKNTWRFVDDRVDDLISIIKFKRDVGESLSMTTGVVMNMINNTFNKK</sequence>
<evidence type="ECO:0000256" key="6">
    <source>
        <dbReference type="ARBA" id="ARBA00023121"/>
    </source>
</evidence>
<proteinExistence type="inferred from homology"/>
<feature type="domain" description="COQ9 C-terminal" evidence="10">
    <location>
        <begin position="210"/>
        <end position="277"/>
    </location>
</feature>
<dbReference type="PANTHER" id="PTHR21427">
    <property type="entry name" value="UBIQUINONE BIOSYNTHESIS PROTEIN COQ9, MITOCHONDRIAL"/>
    <property type="match status" value="1"/>
</dbReference>
<evidence type="ECO:0000256" key="9">
    <source>
        <dbReference type="SAM" id="MobiDB-lite"/>
    </source>
</evidence>
<evidence type="ECO:0000256" key="4">
    <source>
        <dbReference type="ARBA" id="ARBA00022688"/>
    </source>
</evidence>
<dbReference type="GO" id="GO:0006744">
    <property type="term" value="P:ubiquinone biosynthetic process"/>
    <property type="evidence" value="ECO:0007669"/>
    <property type="project" value="UniProtKB-UniRule"/>
</dbReference>
<dbReference type="Pfam" id="PF08511">
    <property type="entry name" value="COQ9"/>
    <property type="match status" value="1"/>
</dbReference>
<comment type="similarity">
    <text evidence="3 8">Belongs to the COQ9 family.</text>
</comment>
<keyword evidence="4 8" id="KW-0831">Ubiquinone biosynthesis</keyword>
<dbReference type="RefSeq" id="XP_004363009.1">
    <property type="nucleotide sequence ID" value="XM_004362952.1"/>
</dbReference>
<organism evidence="11 12">
    <name type="scientific">Cavenderia fasciculata</name>
    <name type="common">Slime mold</name>
    <name type="synonym">Dictyostelium fasciculatum</name>
    <dbReference type="NCBI Taxonomy" id="261658"/>
    <lineage>
        <taxon>Eukaryota</taxon>
        <taxon>Amoebozoa</taxon>
        <taxon>Evosea</taxon>
        <taxon>Eumycetozoa</taxon>
        <taxon>Dictyostelia</taxon>
        <taxon>Acytosteliales</taxon>
        <taxon>Cavenderiaceae</taxon>
        <taxon>Cavenderia</taxon>
    </lineage>
</organism>
<dbReference type="Gene3D" id="1.10.357.10">
    <property type="entry name" value="Tetracycline Repressor, domain 2"/>
    <property type="match status" value="1"/>
</dbReference>
<dbReference type="OrthoDB" id="619536at2759"/>
<accession>F4PHH4</accession>
<dbReference type="NCBIfam" id="TIGR02396">
    <property type="entry name" value="diverge_rpsU"/>
    <property type="match status" value="1"/>
</dbReference>
<dbReference type="AlphaFoldDB" id="F4PHH4"/>
<dbReference type="GeneID" id="14876754"/>
<dbReference type="Proteomes" id="UP000007797">
    <property type="component" value="Unassembled WGS sequence"/>
</dbReference>
<dbReference type="GO" id="GO:0005743">
    <property type="term" value="C:mitochondrial inner membrane"/>
    <property type="evidence" value="ECO:0007669"/>
    <property type="project" value="TreeGrafter"/>
</dbReference>
<keyword evidence="12" id="KW-1185">Reference proteome</keyword>
<evidence type="ECO:0000256" key="1">
    <source>
        <dbReference type="ARBA" id="ARBA00004173"/>
    </source>
</evidence>
<feature type="region of interest" description="Disordered" evidence="9">
    <location>
        <begin position="58"/>
        <end position="96"/>
    </location>
</feature>
<dbReference type="OMA" id="CAGFGWN"/>
<evidence type="ECO:0000259" key="10">
    <source>
        <dbReference type="Pfam" id="PF08511"/>
    </source>
</evidence>
<reference evidence="12" key="1">
    <citation type="journal article" date="2011" name="Genome Res.">
        <title>Phylogeny-wide analysis of social amoeba genomes highlights ancient origins for complex intercellular communication.</title>
        <authorList>
            <person name="Heidel A.J."/>
            <person name="Lawal H.M."/>
            <person name="Felder M."/>
            <person name="Schilde C."/>
            <person name="Helps N.R."/>
            <person name="Tunggal B."/>
            <person name="Rivero F."/>
            <person name="John U."/>
            <person name="Schleicher M."/>
            <person name="Eichinger L."/>
            <person name="Platzer M."/>
            <person name="Noegel A.A."/>
            <person name="Schaap P."/>
            <person name="Gloeckner G."/>
        </authorList>
    </citation>
    <scope>NUCLEOTIDE SEQUENCE [LARGE SCALE GENOMIC DNA]</scope>
    <source>
        <strain evidence="12">SH3</strain>
    </source>
</reference>
<evidence type="ECO:0000313" key="11">
    <source>
        <dbReference type="EMBL" id="EGG25158.1"/>
    </source>
</evidence>